<proteinExistence type="inferred from homology"/>
<sequence length="427" mass="47011">MEKEKGETMEIQKFIDFIDKSPTSYQVARHFIEEAKGFTMLRPEDTWKLEEGKGYSLVVDDGGVLLFRLGSLNDDELAFKAVLSHTDSPLLKLLPGGVHDIDGGVRFDVEPYGAIIRSTWLDRPLSLAGRVLVEEDGVKSIPVDFGYALATIPNLAPHLHREVNTGHVYEPGKDLVPLGGESLKDGGFLKELANVAGVKEDGILDYDLYFYAMEKAEAIGKNGEWLSAPRLDNLATAYPAFCALLDGKPSKATTMLYITDNEEVGSLTKSGGDSSFFANVLKRIALSIGEEAFYRALSRSFLMSADMAHAYHPNYVNFSNPSASPKLGEGVAIKTGAARSYATQGHSSARFKALMKRQNLKVQYFANPHGQRGGSTIGPLSVRHVDIEAIDVGIPTWAMHSMREVVHVEDVKDFYSAMKAFYEDDRF</sequence>
<dbReference type="AlphaFoldDB" id="A0A134AEH4"/>
<dbReference type="GO" id="GO:0004177">
    <property type="term" value="F:aminopeptidase activity"/>
    <property type="evidence" value="ECO:0007669"/>
    <property type="project" value="UniProtKB-KW"/>
</dbReference>
<dbReference type="NCBIfam" id="NF002759">
    <property type="entry name" value="PRK02813.1"/>
    <property type="match status" value="1"/>
</dbReference>
<evidence type="ECO:0000256" key="2">
    <source>
        <dbReference type="ARBA" id="ARBA00008290"/>
    </source>
</evidence>
<evidence type="ECO:0000256" key="10">
    <source>
        <dbReference type="RuleBase" id="RU004387"/>
    </source>
</evidence>
<accession>A0A134AEH4</accession>
<keyword evidence="7 9" id="KW-0862">Zinc</keyword>
<keyword evidence="8 9" id="KW-0482">Metalloprotease</keyword>
<dbReference type="SUPFAM" id="SSF53187">
    <property type="entry name" value="Zn-dependent exopeptidases"/>
    <property type="match status" value="1"/>
</dbReference>
<keyword evidence="3 9" id="KW-0031">Aminopeptidase</keyword>
<keyword evidence="6 9" id="KW-0378">Hydrolase</keyword>
<dbReference type="EMBL" id="LSDG01000036">
    <property type="protein sequence ID" value="KXB65950.1"/>
    <property type="molecule type" value="Genomic_DNA"/>
</dbReference>
<keyword evidence="12" id="KW-1185">Reference proteome</keyword>
<comment type="caution">
    <text evidence="11">The sequence shown here is derived from an EMBL/GenBank/DDBJ whole genome shotgun (WGS) entry which is preliminary data.</text>
</comment>
<dbReference type="PRINTS" id="PR00932">
    <property type="entry name" value="AMINO1PTASE"/>
</dbReference>
<evidence type="ECO:0000256" key="7">
    <source>
        <dbReference type="ARBA" id="ARBA00022833"/>
    </source>
</evidence>
<comment type="cofactor">
    <cofactor evidence="1 10">
        <name>Zn(2+)</name>
        <dbReference type="ChEBI" id="CHEBI:29105"/>
    </cofactor>
</comment>
<dbReference type="GO" id="GO:0006508">
    <property type="term" value="P:proteolysis"/>
    <property type="evidence" value="ECO:0007669"/>
    <property type="project" value="UniProtKB-KW"/>
</dbReference>
<reference evidence="12" key="1">
    <citation type="submission" date="2016-01" db="EMBL/GenBank/DDBJ databases">
        <authorList>
            <person name="Mitreva M."/>
            <person name="Pepin K.H."/>
            <person name="Mihindukulasuriya K.A."/>
            <person name="Fulton R."/>
            <person name="Fronick C."/>
            <person name="O'Laughlin M."/>
            <person name="Miner T."/>
            <person name="Herter B."/>
            <person name="Rosa B.A."/>
            <person name="Cordes M."/>
            <person name="Tomlinson C."/>
            <person name="Wollam A."/>
            <person name="Palsikar V.B."/>
            <person name="Mardis E.R."/>
            <person name="Wilson R.K."/>
        </authorList>
    </citation>
    <scope>NUCLEOTIDE SEQUENCE [LARGE SCALE GENOMIC DNA]</scope>
    <source>
        <strain evidence="12">DNF00729</strain>
    </source>
</reference>
<dbReference type="SUPFAM" id="SSF101821">
    <property type="entry name" value="Aminopeptidase/glucanase lid domain"/>
    <property type="match status" value="1"/>
</dbReference>
<dbReference type="InterPro" id="IPR001948">
    <property type="entry name" value="Peptidase_M18"/>
</dbReference>
<evidence type="ECO:0000256" key="3">
    <source>
        <dbReference type="ARBA" id="ARBA00022438"/>
    </source>
</evidence>
<dbReference type="OrthoDB" id="9764268at2"/>
<dbReference type="PANTHER" id="PTHR28570:SF3">
    <property type="entry name" value="ASPARTYL AMINOPEPTIDASE"/>
    <property type="match status" value="1"/>
</dbReference>
<evidence type="ECO:0000256" key="8">
    <source>
        <dbReference type="ARBA" id="ARBA00023049"/>
    </source>
</evidence>
<dbReference type="GO" id="GO:0008270">
    <property type="term" value="F:zinc ion binding"/>
    <property type="evidence" value="ECO:0007669"/>
    <property type="project" value="InterPro"/>
</dbReference>
<keyword evidence="5 9" id="KW-0479">Metal-binding</keyword>
<dbReference type="PANTHER" id="PTHR28570">
    <property type="entry name" value="ASPARTYL AMINOPEPTIDASE"/>
    <property type="match status" value="1"/>
</dbReference>
<organism evidence="11 12">
    <name type="scientific">Aedoeadaptatus coxii</name>
    <dbReference type="NCBI Taxonomy" id="755172"/>
    <lineage>
        <taxon>Bacteria</taxon>
        <taxon>Bacillati</taxon>
        <taxon>Bacillota</taxon>
        <taxon>Tissierellia</taxon>
        <taxon>Tissierellales</taxon>
        <taxon>Peptoniphilaceae</taxon>
        <taxon>Aedoeadaptatus</taxon>
    </lineage>
</organism>
<evidence type="ECO:0000256" key="4">
    <source>
        <dbReference type="ARBA" id="ARBA00022670"/>
    </source>
</evidence>
<dbReference type="Pfam" id="PF02127">
    <property type="entry name" value="Peptidase_M18"/>
    <property type="match status" value="1"/>
</dbReference>
<dbReference type="Proteomes" id="UP000070442">
    <property type="component" value="Unassembled WGS sequence"/>
</dbReference>
<name>A0A134AEH4_9FIRM</name>
<evidence type="ECO:0000256" key="9">
    <source>
        <dbReference type="RuleBase" id="RU004386"/>
    </source>
</evidence>
<comment type="similarity">
    <text evidence="2 9">Belongs to the peptidase M18 family.</text>
</comment>
<dbReference type="Gene3D" id="2.30.250.10">
    <property type="entry name" value="Aminopeptidase i, Domain 2"/>
    <property type="match status" value="1"/>
</dbReference>
<dbReference type="Gene3D" id="3.40.630.10">
    <property type="entry name" value="Zn peptidases"/>
    <property type="match status" value="1"/>
</dbReference>
<evidence type="ECO:0000256" key="5">
    <source>
        <dbReference type="ARBA" id="ARBA00022723"/>
    </source>
</evidence>
<evidence type="ECO:0000256" key="1">
    <source>
        <dbReference type="ARBA" id="ARBA00001947"/>
    </source>
</evidence>
<protein>
    <recommendedName>
        <fullName evidence="10">M18 family aminopeptidase</fullName>
        <ecNumber evidence="10">3.4.11.-</ecNumber>
    </recommendedName>
</protein>
<evidence type="ECO:0000313" key="11">
    <source>
        <dbReference type="EMBL" id="KXB65950.1"/>
    </source>
</evidence>
<evidence type="ECO:0000313" key="12">
    <source>
        <dbReference type="Proteomes" id="UP000070442"/>
    </source>
</evidence>
<dbReference type="STRING" id="755172.HMPREF1863_01161"/>
<dbReference type="GO" id="GO:0008237">
    <property type="term" value="F:metallopeptidase activity"/>
    <property type="evidence" value="ECO:0007669"/>
    <property type="project" value="UniProtKB-KW"/>
</dbReference>
<dbReference type="PATRIC" id="fig|755172.3.peg.1122"/>
<evidence type="ECO:0000256" key="6">
    <source>
        <dbReference type="ARBA" id="ARBA00022801"/>
    </source>
</evidence>
<dbReference type="GO" id="GO:0005737">
    <property type="term" value="C:cytoplasm"/>
    <property type="evidence" value="ECO:0007669"/>
    <property type="project" value="UniProtKB-ARBA"/>
</dbReference>
<keyword evidence="4 9" id="KW-0645">Protease</keyword>
<gene>
    <name evidence="11" type="ORF">HMPREF1863_01161</name>
</gene>
<dbReference type="InterPro" id="IPR023358">
    <property type="entry name" value="Peptidase_M18_dom2"/>
</dbReference>
<dbReference type="EC" id="3.4.11.-" evidence="10"/>